<keyword evidence="9 11" id="KW-0320">Glycogen biosynthesis</keyword>
<comment type="similarity">
    <text evidence="4 11">Belongs to the glycosyltransferase 1 family. Bacterial/plant glycogen synthase subfamily.</text>
</comment>
<dbReference type="EC" id="2.4.1.21" evidence="5 11"/>
<evidence type="ECO:0000256" key="5">
    <source>
        <dbReference type="ARBA" id="ARBA00012588"/>
    </source>
</evidence>
<evidence type="ECO:0000259" key="14">
    <source>
        <dbReference type="Pfam" id="PF08323"/>
    </source>
</evidence>
<evidence type="ECO:0000256" key="1">
    <source>
        <dbReference type="ARBA" id="ARBA00001478"/>
    </source>
</evidence>
<evidence type="ECO:0000256" key="4">
    <source>
        <dbReference type="ARBA" id="ARBA00010281"/>
    </source>
</evidence>
<dbReference type="GeneID" id="300081586"/>
<evidence type="ECO:0000256" key="10">
    <source>
        <dbReference type="ARBA" id="ARBA00031722"/>
    </source>
</evidence>
<keyword evidence="16" id="KW-1185">Reference proteome</keyword>
<evidence type="ECO:0000256" key="6">
    <source>
        <dbReference type="ARBA" id="ARBA00019935"/>
    </source>
</evidence>
<feature type="region of interest" description="Disordered" evidence="12">
    <location>
        <begin position="1"/>
        <end position="22"/>
    </location>
</feature>
<dbReference type="NCBIfam" id="NF001899">
    <property type="entry name" value="PRK00654.1-2"/>
    <property type="match status" value="1"/>
</dbReference>
<gene>
    <name evidence="11 15" type="primary">glgA</name>
    <name evidence="15" type="ORF">L1F06_011405</name>
</gene>
<reference evidence="15" key="1">
    <citation type="submission" date="2022-06" db="EMBL/GenBank/DDBJ databases">
        <title>Complete genome of Pseudomonas hydrolytica DSWY01T.</title>
        <authorList>
            <person name="Jung J."/>
            <person name="Jeon C.O."/>
        </authorList>
    </citation>
    <scope>NUCLEOTIDE SEQUENCE</scope>
    <source>
        <strain evidence="15">DSWY01</strain>
    </source>
</reference>
<evidence type="ECO:0000256" key="2">
    <source>
        <dbReference type="ARBA" id="ARBA00002764"/>
    </source>
</evidence>
<evidence type="ECO:0000256" key="12">
    <source>
        <dbReference type="SAM" id="MobiDB-lite"/>
    </source>
</evidence>
<feature type="domain" description="Starch synthase catalytic" evidence="14">
    <location>
        <begin position="32"/>
        <end position="266"/>
    </location>
</feature>
<evidence type="ECO:0000256" key="7">
    <source>
        <dbReference type="ARBA" id="ARBA00022676"/>
    </source>
</evidence>
<comment type="function">
    <text evidence="2 11">Synthesizes alpha-1,4-glucan chains using ADP-glucose.</text>
</comment>
<dbReference type="NCBIfam" id="TIGR02095">
    <property type="entry name" value="glgA"/>
    <property type="match status" value="1"/>
</dbReference>
<evidence type="ECO:0000259" key="13">
    <source>
        <dbReference type="Pfam" id="PF00534"/>
    </source>
</evidence>
<evidence type="ECO:0000313" key="15">
    <source>
        <dbReference type="EMBL" id="USR41990.1"/>
    </source>
</evidence>
<accession>A0ABY5AEH4</accession>
<evidence type="ECO:0000256" key="8">
    <source>
        <dbReference type="ARBA" id="ARBA00022679"/>
    </source>
</evidence>
<dbReference type="InterPro" id="IPR013534">
    <property type="entry name" value="Starch_synth_cat_dom"/>
</dbReference>
<dbReference type="GO" id="GO:0009011">
    <property type="term" value="F:alpha-1,4-glucan glucosyltransferase (ADP-glucose donor) activity"/>
    <property type="evidence" value="ECO:0007669"/>
    <property type="project" value="UniProtKB-EC"/>
</dbReference>
<dbReference type="InterPro" id="IPR001296">
    <property type="entry name" value="Glyco_trans_1"/>
</dbReference>
<name>A0ABY5AEH4_9GAMM</name>
<sequence length="508" mass="55675">MGTAAAINPNAKLPADIQPPLHMGSHHPQRKRVLFVTSEFSDLIKCGGLGDVSAALPRALAPQHDIRLLIPGYRQVVESGWPIRIVGHVRGLAALPPCRIGRMDLADGLIVYVLLNPVLYERDGTPYGDAQSQDWPDNHIRFARLGLAAAEIATGDAGIQWRPDLVHANDWPASMAPAYMAWRGATAPALLTIHNLAYQGLCDMACSSELAIPEEACGIDGMEFHGRLSFLKAGISYAHHVTTVSRTYAQEITTPAFGCGLEGMLQAKVAAGQLSGIVNGIDESWNPETDPHLLQGFAPRQWEGKRANAAYVEQWLGLEAEGPLFAVISRLVQQKGIDLTLEVAEHIVAQGGRIGAIGRGEPALEAAMAQLAQRYPGRIGVHIGFNETDARRLYAASDFLLMPSRFEPCGLSQIYAQRFASLPIARRTGGLADTIEDGVSGFLFDEPDAASYRAAIDRALQVYRHRELFDAMRCHAMHAPLYWRQSVRPYDRLYQRLLARSSARREQR</sequence>
<dbReference type="Pfam" id="PF00534">
    <property type="entry name" value="Glycos_transf_1"/>
    <property type="match status" value="1"/>
</dbReference>
<proteinExistence type="inferred from homology"/>
<dbReference type="Pfam" id="PF08323">
    <property type="entry name" value="Glyco_transf_5"/>
    <property type="match status" value="1"/>
</dbReference>
<organism evidence="15 16">
    <name type="scientific">Ectopseudomonas hydrolytica</name>
    <dbReference type="NCBI Taxonomy" id="2493633"/>
    <lineage>
        <taxon>Bacteria</taxon>
        <taxon>Pseudomonadati</taxon>
        <taxon>Pseudomonadota</taxon>
        <taxon>Gammaproteobacteria</taxon>
        <taxon>Pseudomonadales</taxon>
        <taxon>Pseudomonadaceae</taxon>
        <taxon>Ectopseudomonas</taxon>
    </lineage>
</organism>
<dbReference type="NCBIfam" id="NF001901">
    <property type="entry name" value="PRK00654.1-5"/>
    <property type="match status" value="1"/>
</dbReference>
<feature type="domain" description="Glycosyl transferase family 1" evidence="13">
    <location>
        <begin position="319"/>
        <end position="466"/>
    </location>
</feature>
<evidence type="ECO:0000256" key="11">
    <source>
        <dbReference type="HAMAP-Rule" id="MF_00484"/>
    </source>
</evidence>
<dbReference type="CDD" id="cd03791">
    <property type="entry name" value="GT5_Glycogen_synthase_DULL1-like"/>
    <property type="match status" value="1"/>
</dbReference>
<dbReference type="Proteomes" id="UP001054897">
    <property type="component" value="Chromosome"/>
</dbReference>
<dbReference type="RefSeq" id="WP_012018630.1">
    <property type="nucleotide sequence ID" value="NZ_CP099397.1"/>
</dbReference>
<evidence type="ECO:0000313" key="16">
    <source>
        <dbReference type="Proteomes" id="UP001054897"/>
    </source>
</evidence>
<dbReference type="SUPFAM" id="SSF53756">
    <property type="entry name" value="UDP-Glycosyltransferase/glycogen phosphorylase"/>
    <property type="match status" value="1"/>
</dbReference>
<dbReference type="EMBL" id="CP099397">
    <property type="protein sequence ID" value="USR41990.1"/>
    <property type="molecule type" value="Genomic_DNA"/>
</dbReference>
<comment type="pathway">
    <text evidence="3 11">Glycan biosynthesis; glycogen biosynthesis.</text>
</comment>
<comment type="catalytic activity">
    <reaction evidence="1 11">
        <text>[(1-&gt;4)-alpha-D-glucosyl](n) + ADP-alpha-D-glucose = [(1-&gt;4)-alpha-D-glucosyl](n+1) + ADP + H(+)</text>
        <dbReference type="Rhea" id="RHEA:18189"/>
        <dbReference type="Rhea" id="RHEA-COMP:9584"/>
        <dbReference type="Rhea" id="RHEA-COMP:9587"/>
        <dbReference type="ChEBI" id="CHEBI:15378"/>
        <dbReference type="ChEBI" id="CHEBI:15444"/>
        <dbReference type="ChEBI" id="CHEBI:57498"/>
        <dbReference type="ChEBI" id="CHEBI:456216"/>
        <dbReference type="EC" id="2.4.1.21"/>
    </reaction>
</comment>
<evidence type="ECO:0000256" key="9">
    <source>
        <dbReference type="ARBA" id="ARBA00023056"/>
    </source>
</evidence>
<dbReference type="HAMAP" id="MF_00484">
    <property type="entry name" value="Glycogen_synth"/>
    <property type="match status" value="1"/>
</dbReference>
<keyword evidence="8 11" id="KW-0808">Transferase</keyword>
<dbReference type="InterPro" id="IPR011835">
    <property type="entry name" value="GS/SS"/>
</dbReference>
<feature type="binding site" evidence="11">
    <location>
        <position position="45"/>
    </location>
    <ligand>
        <name>ADP-alpha-D-glucose</name>
        <dbReference type="ChEBI" id="CHEBI:57498"/>
    </ligand>
</feature>
<dbReference type="PANTHER" id="PTHR45825:SF8">
    <property type="entry name" value="GLYCOGEN SYNTHASE"/>
    <property type="match status" value="1"/>
</dbReference>
<dbReference type="Gene3D" id="3.40.50.2000">
    <property type="entry name" value="Glycogen Phosphorylase B"/>
    <property type="match status" value="2"/>
</dbReference>
<protein>
    <recommendedName>
        <fullName evidence="6 11">Glycogen synthase</fullName>
        <ecNumber evidence="5 11">2.4.1.21</ecNumber>
    </recommendedName>
    <alternativeName>
        <fullName evidence="10 11">Starch [bacterial glycogen] synthase</fullName>
    </alternativeName>
</protein>
<dbReference type="PANTHER" id="PTHR45825">
    <property type="entry name" value="GRANULE-BOUND STARCH SYNTHASE 1, CHLOROPLASTIC/AMYLOPLASTIC"/>
    <property type="match status" value="1"/>
</dbReference>
<keyword evidence="7 11" id="KW-0328">Glycosyltransferase</keyword>
<evidence type="ECO:0000256" key="3">
    <source>
        <dbReference type="ARBA" id="ARBA00004964"/>
    </source>
</evidence>